<name>A0A6A6UXH1_9PLEO</name>
<gene>
    <name evidence="1" type="ORF">M011DRAFT_481917</name>
</gene>
<protein>
    <submittedName>
        <fullName evidence="1">Uncharacterized protein</fullName>
    </submittedName>
</protein>
<organism evidence="1 2">
    <name type="scientific">Sporormia fimetaria CBS 119925</name>
    <dbReference type="NCBI Taxonomy" id="1340428"/>
    <lineage>
        <taxon>Eukaryota</taxon>
        <taxon>Fungi</taxon>
        <taxon>Dikarya</taxon>
        <taxon>Ascomycota</taxon>
        <taxon>Pezizomycotina</taxon>
        <taxon>Dothideomycetes</taxon>
        <taxon>Pleosporomycetidae</taxon>
        <taxon>Pleosporales</taxon>
        <taxon>Sporormiaceae</taxon>
        <taxon>Sporormia</taxon>
    </lineage>
</organism>
<evidence type="ECO:0000313" key="2">
    <source>
        <dbReference type="Proteomes" id="UP000799440"/>
    </source>
</evidence>
<dbReference type="AlphaFoldDB" id="A0A6A6UXH1"/>
<dbReference type="EMBL" id="MU006613">
    <property type="protein sequence ID" value="KAF2742216.1"/>
    <property type="molecule type" value="Genomic_DNA"/>
</dbReference>
<keyword evidence="2" id="KW-1185">Reference proteome</keyword>
<dbReference type="Proteomes" id="UP000799440">
    <property type="component" value="Unassembled WGS sequence"/>
</dbReference>
<accession>A0A6A6UXH1</accession>
<evidence type="ECO:0000313" key="1">
    <source>
        <dbReference type="EMBL" id="KAF2742216.1"/>
    </source>
</evidence>
<reference evidence="1" key="1">
    <citation type="journal article" date="2020" name="Stud. Mycol.">
        <title>101 Dothideomycetes genomes: a test case for predicting lifestyles and emergence of pathogens.</title>
        <authorList>
            <person name="Haridas S."/>
            <person name="Albert R."/>
            <person name="Binder M."/>
            <person name="Bloem J."/>
            <person name="Labutti K."/>
            <person name="Salamov A."/>
            <person name="Andreopoulos B."/>
            <person name="Baker S."/>
            <person name="Barry K."/>
            <person name="Bills G."/>
            <person name="Bluhm B."/>
            <person name="Cannon C."/>
            <person name="Castanera R."/>
            <person name="Culley D."/>
            <person name="Daum C."/>
            <person name="Ezra D."/>
            <person name="Gonzalez J."/>
            <person name="Henrissat B."/>
            <person name="Kuo A."/>
            <person name="Liang C."/>
            <person name="Lipzen A."/>
            <person name="Lutzoni F."/>
            <person name="Magnuson J."/>
            <person name="Mondo S."/>
            <person name="Nolan M."/>
            <person name="Ohm R."/>
            <person name="Pangilinan J."/>
            <person name="Park H.-J."/>
            <person name="Ramirez L."/>
            <person name="Alfaro M."/>
            <person name="Sun H."/>
            <person name="Tritt A."/>
            <person name="Yoshinaga Y."/>
            <person name="Zwiers L.-H."/>
            <person name="Turgeon B."/>
            <person name="Goodwin S."/>
            <person name="Spatafora J."/>
            <person name="Crous P."/>
            <person name="Grigoriev I."/>
        </authorList>
    </citation>
    <scope>NUCLEOTIDE SEQUENCE</scope>
    <source>
        <strain evidence="1">CBS 119925</strain>
    </source>
</reference>
<dbReference type="OrthoDB" id="3800738at2759"/>
<proteinExistence type="predicted"/>
<sequence>MFLIPESRVSGVTSDPHFIPTTIWLSGFYKPLIPHVQKSKELLTAILENASDKEIDNERALRRYEEQSHADVFEWPSVLCRYCGTCHTPFDYSTCHPQLRGLRDLPLCISGHGSRLVITIGRKRRPEMAHQPATSLEPRTEDLDEVREWVRSVGRALRREDMFTRPACERLVVTSTLKYVERFVVTSGFPERGEEGFVRCGDVVKALERQVDMVGWGDSAGAQSE</sequence>